<dbReference type="GO" id="GO:0009307">
    <property type="term" value="P:DNA restriction-modification system"/>
    <property type="evidence" value="ECO:0007669"/>
    <property type="project" value="UniProtKB-KW"/>
</dbReference>
<organism evidence="10 11">
    <name type="scientific">Candidatus Accumulibacter proximus</name>
    <dbReference type="NCBI Taxonomy" id="2954385"/>
    <lineage>
        <taxon>Bacteria</taxon>
        <taxon>Pseudomonadati</taxon>
        <taxon>Pseudomonadota</taxon>
        <taxon>Betaproteobacteria</taxon>
        <taxon>Candidatus Accumulibacter</taxon>
    </lineage>
</organism>
<dbReference type="InterPro" id="IPR001091">
    <property type="entry name" value="RM_Methyltransferase"/>
</dbReference>
<dbReference type="EC" id="2.1.1.-" evidence="8"/>
<evidence type="ECO:0000313" key="10">
    <source>
        <dbReference type="EMBL" id="MBK7676177.1"/>
    </source>
</evidence>
<protein>
    <recommendedName>
        <fullName evidence="8">Methyltransferase</fullName>
        <ecNumber evidence="8">2.1.1.-</ecNumber>
    </recommendedName>
</protein>
<dbReference type="InterPro" id="IPR029063">
    <property type="entry name" value="SAM-dependent_MTases_sf"/>
</dbReference>
<reference evidence="10 11" key="1">
    <citation type="submission" date="2020-10" db="EMBL/GenBank/DDBJ databases">
        <title>Connecting structure to function with the recovery of over 1000 high-quality activated sludge metagenome-assembled genomes encoding full-length rRNA genes using long-read sequencing.</title>
        <authorList>
            <person name="Singleton C.M."/>
            <person name="Petriglieri F."/>
            <person name="Kristensen J.M."/>
            <person name="Kirkegaard R.H."/>
            <person name="Michaelsen T.Y."/>
            <person name="Andersen M.H."/>
            <person name="Karst S.M."/>
            <person name="Dueholm M.S."/>
            <person name="Nielsen P.H."/>
            <person name="Albertsen M."/>
        </authorList>
    </citation>
    <scope>NUCLEOTIDE SEQUENCE [LARGE SCALE GENOMIC DNA]</scope>
    <source>
        <strain evidence="10">EsbW_18-Q3-R4-48_BATAC.285</strain>
    </source>
</reference>
<comment type="caution">
    <text evidence="10">The sequence shown here is derived from an EMBL/GenBank/DDBJ whole genome shotgun (WGS) entry which is preliminary data.</text>
</comment>
<keyword evidence="3" id="KW-0808">Transferase</keyword>
<dbReference type="GO" id="GO:0003677">
    <property type="term" value="F:DNA binding"/>
    <property type="evidence" value="ECO:0007669"/>
    <property type="project" value="UniProtKB-KW"/>
</dbReference>
<proteinExistence type="inferred from homology"/>
<feature type="domain" description="DNA methylase N-4/N-6" evidence="9">
    <location>
        <begin position="33"/>
        <end position="268"/>
    </location>
</feature>
<dbReference type="GO" id="GO:0008170">
    <property type="term" value="F:N-methyltransferase activity"/>
    <property type="evidence" value="ECO:0007669"/>
    <property type="project" value="InterPro"/>
</dbReference>
<comment type="similarity">
    <text evidence="1">Belongs to the N(4)/N(6)-methyltransferase family. N(4) subfamily.</text>
</comment>
<evidence type="ECO:0000256" key="1">
    <source>
        <dbReference type="ARBA" id="ARBA00010203"/>
    </source>
</evidence>
<evidence type="ECO:0000313" key="11">
    <source>
        <dbReference type="Proteomes" id="UP000697998"/>
    </source>
</evidence>
<evidence type="ECO:0000256" key="4">
    <source>
        <dbReference type="ARBA" id="ARBA00022691"/>
    </source>
</evidence>
<evidence type="ECO:0000256" key="5">
    <source>
        <dbReference type="ARBA" id="ARBA00022747"/>
    </source>
</evidence>
<evidence type="ECO:0000259" key="9">
    <source>
        <dbReference type="Pfam" id="PF01555"/>
    </source>
</evidence>
<keyword evidence="4" id="KW-0949">S-adenosyl-L-methionine</keyword>
<dbReference type="InterPro" id="IPR002941">
    <property type="entry name" value="DNA_methylase_N4/N6"/>
</dbReference>
<evidence type="ECO:0000256" key="2">
    <source>
        <dbReference type="ARBA" id="ARBA00022603"/>
    </source>
</evidence>
<name>A0A935UGZ0_9PROT</name>
<dbReference type="Gene3D" id="3.40.50.150">
    <property type="entry name" value="Vaccinia Virus protein VP39"/>
    <property type="match status" value="1"/>
</dbReference>
<dbReference type="GO" id="GO:0015667">
    <property type="term" value="F:site-specific DNA-methyltransferase (cytosine-N4-specific) activity"/>
    <property type="evidence" value="ECO:0007669"/>
    <property type="project" value="UniProtKB-EC"/>
</dbReference>
<evidence type="ECO:0000256" key="7">
    <source>
        <dbReference type="ARBA" id="ARBA00049120"/>
    </source>
</evidence>
<keyword evidence="2" id="KW-0489">Methyltransferase</keyword>
<keyword evidence="6" id="KW-0238">DNA-binding</keyword>
<evidence type="ECO:0000256" key="8">
    <source>
        <dbReference type="RuleBase" id="RU362026"/>
    </source>
</evidence>
<dbReference type="AlphaFoldDB" id="A0A935UGZ0"/>
<evidence type="ECO:0000256" key="6">
    <source>
        <dbReference type="ARBA" id="ARBA00023125"/>
    </source>
</evidence>
<dbReference type="Pfam" id="PF01555">
    <property type="entry name" value="N6_N4_Mtase"/>
    <property type="match status" value="1"/>
</dbReference>
<dbReference type="PRINTS" id="PR00508">
    <property type="entry name" value="S21N4MTFRASE"/>
</dbReference>
<sequence>MRNLPWPAPYDQTRHVLHRGDARSLSWVHDESVHLVVTSPPYWTLKEYEHSDEQLGDVEDYETFLDELDKVWLECSRVLIPGGRICCVVGDVCVPRKRVGRHFVMPLHADIQVRSRRFGLDCLTPIIWQKIANGVTEAKGNGAGFYGKPYQPGAIIKNDVEYILFMRKGGNYRSPNELQRVLSMLTKDEMQAWMRSTWSDIKGESTRRGHPAPYPVSLAERLIRMFSFAGDIVLDPFSGTGTTALAALVCGRNSISNELQAAYHAMAEARLREAAWLPRTLGSTVASVVTQ</sequence>
<accession>A0A935UGZ0</accession>
<dbReference type="Proteomes" id="UP000697998">
    <property type="component" value="Unassembled WGS sequence"/>
</dbReference>
<dbReference type="InterPro" id="IPR017985">
    <property type="entry name" value="MeTrfase_CN4_CS"/>
</dbReference>
<dbReference type="PROSITE" id="PS00093">
    <property type="entry name" value="N4_MTASE"/>
    <property type="match status" value="1"/>
</dbReference>
<dbReference type="EMBL" id="JADJMH010000016">
    <property type="protein sequence ID" value="MBK7676177.1"/>
    <property type="molecule type" value="Genomic_DNA"/>
</dbReference>
<dbReference type="GO" id="GO:0032259">
    <property type="term" value="P:methylation"/>
    <property type="evidence" value="ECO:0007669"/>
    <property type="project" value="UniProtKB-KW"/>
</dbReference>
<dbReference type="SUPFAM" id="SSF53335">
    <property type="entry name" value="S-adenosyl-L-methionine-dependent methyltransferases"/>
    <property type="match status" value="1"/>
</dbReference>
<gene>
    <name evidence="10" type="ORF">IPJ27_16270</name>
</gene>
<comment type="catalytic activity">
    <reaction evidence="7">
        <text>a 2'-deoxycytidine in DNA + S-adenosyl-L-methionine = an N(4)-methyl-2'-deoxycytidine in DNA + S-adenosyl-L-homocysteine + H(+)</text>
        <dbReference type="Rhea" id="RHEA:16857"/>
        <dbReference type="Rhea" id="RHEA-COMP:11369"/>
        <dbReference type="Rhea" id="RHEA-COMP:13674"/>
        <dbReference type="ChEBI" id="CHEBI:15378"/>
        <dbReference type="ChEBI" id="CHEBI:57856"/>
        <dbReference type="ChEBI" id="CHEBI:59789"/>
        <dbReference type="ChEBI" id="CHEBI:85452"/>
        <dbReference type="ChEBI" id="CHEBI:137933"/>
        <dbReference type="EC" id="2.1.1.113"/>
    </reaction>
</comment>
<evidence type="ECO:0000256" key="3">
    <source>
        <dbReference type="ARBA" id="ARBA00022679"/>
    </source>
</evidence>
<keyword evidence="5" id="KW-0680">Restriction system</keyword>